<feature type="compositionally biased region" description="Basic and acidic residues" evidence="1">
    <location>
        <begin position="251"/>
        <end position="282"/>
    </location>
</feature>
<accession>A0A6A4HD75</accession>
<feature type="region of interest" description="Disordered" evidence="1">
    <location>
        <begin position="1"/>
        <end position="111"/>
    </location>
</feature>
<feature type="region of interest" description="Disordered" evidence="1">
    <location>
        <begin position="231"/>
        <end position="293"/>
    </location>
</feature>
<keyword evidence="3" id="KW-1185">Reference proteome</keyword>
<evidence type="ECO:0000313" key="2">
    <source>
        <dbReference type="EMBL" id="KAE9395720.1"/>
    </source>
</evidence>
<feature type="compositionally biased region" description="Basic and acidic residues" evidence="1">
    <location>
        <begin position="47"/>
        <end position="86"/>
    </location>
</feature>
<dbReference type="OrthoDB" id="3065975at2759"/>
<dbReference type="Proteomes" id="UP000799118">
    <property type="component" value="Unassembled WGS sequence"/>
</dbReference>
<dbReference type="AlphaFoldDB" id="A0A6A4HD75"/>
<proteinExistence type="predicted"/>
<protein>
    <submittedName>
        <fullName evidence="2">Uncharacterized protein</fullName>
    </submittedName>
</protein>
<gene>
    <name evidence="2" type="ORF">BT96DRAFT_942237</name>
</gene>
<reference evidence="2" key="1">
    <citation type="journal article" date="2019" name="Environ. Microbiol.">
        <title>Fungal ecological strategies reflected in gene transcription - a case study of two litter decomposers.</title>
        <authorList>
            <person name="Barbi F."/>
            <person name="Kohler A."/>
            <person name="Barry K."/>
            <person name="Baskaran P."/>
            <person name="Daum C."/>
            <person name="Fauchery L."/>
            <person name="Ihrmark K."/>
            <person name="Kuo A."/>
            <person name="LaButti K."/>
            <person name="Lipzen A."/>
            <person name="Morin E."/>
            <person name="Grigoriev I.V."/>
            <person name="Henrissat B."/>
            <person name="Lindahl B."/>
            <person name="Martin F."/>
        </authorList>
    </citation>
    <scope>NUCLEOTIDE SEQUENCE</scope>
    <source>
        <strain evidence="2">JB14</strain>
    </source>
</reference>
<dbReference type="EMBL" id="ML769526">
    <property type="protein sequence ID" value="KAE9395720.1"/>
    <property type="molecule type" value="Genomic_DNA"/>
</dbReference>
<evidence type="ECO:0000313" key="3">
    <source>
        <dbReference type="Proteomes" id="UP000799118"/>
    </source>
</evidence>
<organism evidence="2 3">
    <name type="scientific">Gymnopus androsaceus JB14</name>
    <dbReference type="NCBI Taxonomy" id="1447944"/>
    <lineage>
        <taxon>Eukaryota</taxon>
        <taxon>Fungi</taxon>
        <taxon>Dikarya</taxon>
        <taxon>Basidiomycota</taxon>
        <taxon>Agaricomycotina</taxon>
        <taxon>Agaricomycetes</taxon>
        <taxon>Agaricomycetidae</taxon>
        <taxon>Agaricales</taxon>
        <taxon>Marasmiineae</taxon>
        <taxon>Omphalotaceae</taxon>
        <taxon>Gymnopus</taxon>
    </lineage>
</organism>
<evidence type="ECO:0000256" key="1">
    <source>
        <dbReference type="SAM" id="MobiDB-lite"/>
    </source>
</evidence>
<feature type="compositionally biased region" description="Polar residues" evidence="1">
    <location>
        <begin position="1"/>
        <end position="31"/>
    </location>
</feature>
<name>A0A6A4HD75_9AGAR</name>
<sequence>MFPNSLYSHLSNNKSTKPFPSGSATAETVFNSRPEMKASSMFSASPFRDHTKVRETRKEDPLESEKKESSKRKFDPSEEERRERFENITGRPTKKRKSKTGNATPVPKAVPPPKLTEFNVGLWQTLYTNKRILKILLPENASLSSICSAIETVFDATLGQAPTASGPRFSLLNVVTSSAGKTSHLERADMSSLSIEMLKMATLFARPRGVSTKIMPNFFYISLPQGCPDLDHSDDGEIINSDNNLEDDDKENIKPGKPSKKEDGKMPRQESPAHEPRMEQEQPQHPSPINLMSEEPEDINLSSVDFGILTRMLHNMEGPVDKAGLESCYWWTGPDERHLWLYSSFQDTRSSLVTWFRRLSTADSTIRRDVIFEQIAEMIVENILDTCTPLIALNATKASWNTSETEQFKLLFSLGPSGMDLILSCLQTLYEESEKAGISFRQRIVKDYPDLYQRLRELPTALLGLVRHFRETTFRRLYDPKFGFAELLEVLNKEGHRLPGCSAFDIRQHLIQAFGHITNAARISPAALCGGTDGLHGFYERFCEPVLDWMDINRKDYRKIYDMFAELCHALAERLHVKVYGSRIEAAEAFARKVSTFSWENFVRQLLRDHPHPELHRRLDISVVRKLPESAQFKKLCLVYHPDTNVTGPQEWRLITTILLINEYTIQINFFGINMNDHKYGEDNSSFGLQDIDPVNPGSN</sequence>